<dbReference type="InterPro" id="IPR036856">
    <property type="entry name" value="Ald_Oxase/Xan_DH_a/b_sf"/>
</dbReference>
<dbReference type="InterPro" id="IPR046867">
    <property type="entry name" value="AldOxase/xan_DH_MoCoBD2"/>
</dbReference>
<sequence>MSKHESAWLHVSGTARFTEDLTLDHPHALHAYPVQSPHAHAKVLGIDTTLAEKSEGVVRVLTAKDVPGENDTGISRRDEPLFPETIEYAGQAVVWVLAKTREQARIGAQLVKVEYEAMKPVLDLKDAIGQGSFHSAPIRMARGSIDQALENAEHLKEGELDIGGQEHFYLETHASLAKLDESGTMYVHSSTQHPSETQDIVARVLGVPRSEVIVQCTRMGGGFGGKESQSNPYASVAALGAKLTGKPVLVRLSRAQDTTLSGKRHPFHARYQIGFTSEGMLQALKLDLFADGGYSLDLSEPIVSRALFHSDNAYFIPHMQVTGRVCKTHKTSQTAFRGFGGPQGMVVIEHLMDLIARTLNLPPHEIRQKNFYTPEQTTHYGQQVTDAWKMNRVWEEALLRSHYLKRAEEIRAFNAQSKNPQNKNRVRGLAITPVKFGISFTMTAYNQAGALVLIYQDGSVQVNHGGTEMGQGLHTKIQAIAAKTLGLPTEKIKVMPTRTDKVPNTSATAASTGSDLNGGAVRNACETLKDRLLEVVAKFHKLEKAHLTLTDGAFWHGLEKLWTFEEAVRSAYYQRVQLFSDGFYATPNIHWDREKAAGRPFAYFAYGACVAEIELDPVTGMHQVLQVDIVHDVGESLTPSIDRGQIEGGFIQGMGWLTLEDLRWNDTGMLATRNASTYKLPTLMDAPDVFNVHLLENVPQEGVVFGSKAVGEPPLMLAIAVREALKDAIHTLTGHFADVPSPITPEVSFFASSLKKTHVLG</sequence>
<dbReference type="RefSeq" id="WP_189003157.1">
    <property type="nucleotide sequence ID" value="NZ_BMOD01000009.1"/>
</dbReference>
<accession>A0ABQ2D0E4</accession>
<dbReference type="SUPFAM" id="SSF56003">
    <property type="entry name" value="Molybdenum cofactor-binding domain"/>
    <property type="match status" value="1"/>
</dbReference>
<dbReference type="Proteomes" id="UP000632222">
    <property type="component" value="Unassembled WGS sequence"/>
</dbReference>
<dbReference type="SMART" id="SM01008">
    <property type="entry name" value="Ald_Xan_dh_C"/>
    <property type="match status" value="1"/>
</dbReference>
<protein>
    <submittedName>
        <fullName evidence="2">Dehydrogenase</fullName>
    </submittedName>
</protein>
<dbReference type="Pfam" id="PF01315">
    <property type="entry name" value="Ald_Xan_dh_C"/>
    <property type="match status" value="1"/>
</dbReference>
<dbReference type="SUPFAM" id="SSF54665">
    <property type="entry name" value="CO dehydrogenase molybdoprotein N-domain-like"/>
    <property type="match status" value="1"/>
</dbReference>
<proteinExistence type="predicted"/>
<dbReference type="EMBL" id="BMOD01000009">
    <property type="protein sequence ID" value="GGJ39036.1"/>
    <property type="molecule type" value="Genomic_DNA"/>
</dbReference>
<keyword evidence="3" id="KW-1185">Reference proteome</keyword>
<dbReference type="Pfam" id="PF20256">
    <property type="entry name" value="MoCoBD_2"/>
    <property type="match status" value="1"/>
</dbReference>
<dbReference type="PANTHER" id="PTHR45444">
    <property type="entry name" value="XANTHINE DEHYDROGENASE"/>
    <property type="match status" value="1"/>
</dbReference>
<dbReference type="InterPro" id="IPR016208">
    <property type="entry name" value="Ald_Oxase/xanthine_DH-like"/>
</dbReference>
<dbReference type="PANTHER" id="PTHR45444:SF3">
    <property type="entry name" value="XANTHINE DEHYDROGENASE"/>
    <property type="match status" value="1"/>
</dbReference>
<reference evidence="3" key="1">
    <citation type="journal article" date="2019" name="Int. J. Syst. Evol. Microbiol.">
        <title>The Global Catalogue of Microorganisms (GCM) 10K type strain sequencing project: providing services to taxonomists for standard genome sequencing and annotation.</title>
        <authorList>
            <consortium name="The Broad Institute Genomics Platform"/>
            <consortium name="The Broad Institute Genome Sequencing Center for Infectious Disease"/>
            <person name="Wu L."/>
            <person name="Ma J."/>
        </authorList>
    </citation>
    <scope>NUCLEOTIDE SEQUENCE [LARGE SCALE GENOMIC DNA]</scope>
    <source>
        <strain evidence="3">JCM 14370</strain>
    </source>
</reference>
<dbReference type="Gene3D" id="3.90.1170.50">
    <property type="entry name" value="Aldehyde oxidase/xanthine dehydrogenase, a/b hammerhead"/>
    <property type="match status" value="1"/>
</dbReference>
<evidence type="ECO:0000259" key="1">
    <source>
        <dbReference type="SMART" id="SM01008"/>
    </source>
</evidence>
<dbReference type="Gene3D" id="3.30.365.10">
    <property type="entry name" value="Aldehyde oxidase/xanthine dehydrogenase, molybdopterin binding domain"/>
    <property type="match status" value="4"/>
</dbReference>
<evidence type="ECO:0000313" key="3">
    <source>
        <dbReference type="Proteomes" id="UP000632222"/>
    </source>
</evidence>
<evidence type="ECO:0000313" key="2">
    <source>
        <dbReference type="EMBL" id="GGJ39036.1"/>
    </source>
</evidence>
<name>A0ABQ2D0E4_9DEIO</name>
<comment type="caution">
    <text evidence="2">The sequence shown here is derived from an EMBL/GenBank/DDBJ whole genome shotgun (WGS) entry which is preliminary data.</text>
</comment>
<feature type="domain" description="Aldehyde oxidase/xanthine dehydrogenase a/b hammerhead" evidence="1">
    <location>
        <begin position="12"/>
        <end position="119"/>
    </location>
</feature>
<dbReference type="InterPro" id="IPR008274">
    <property type="entry name" value="AldOxase/xan_DH_MoCoBD1"/>
</dbReference>
<dbReference type="InterPro" id="IPR000674">
    <property type="entry name" value="Ald_Oxase/Xan_DH_a/b"/>
</dbReference>
<dbReference type="InterPro" id="IPR014309">
    <property type="entry name" value="Xanthine_DH_Mopterin-bd_su"/>
</dbReference>
<dbReference type="InterPro" id="IPR037165">
    <property type="entry name" value="AldOxase/xan_DH_Mopterin-bd_sf"/>
</dbReference>
<organism evidence="2 3">
    <name type="scientific">Deinococcus roseus</name>
    <dbReference type="NCBI Taxonomy" id="392414"/>
    <lineage>
        <taxon>Bacteria</taxon>
        <taxon>Thermotogati</taxon>
        <taxon>Deinococcota</taxon>
        <taxon>Deinococci</taxon>
        <taxon>Deinococcales</taxon>
        <taxon>Deinococcaceae</taxon>
        <taxon>Deinococcus</taxon>
    </lineage>
</organism>
<gene>
    <name evidence="2" type="ORF">GCM10008938_26320</name>
</gene>
<dbReference type="Pfam" id="PF02738">
    <property type="entry name" value="MoCoBD_1"/>
    <property type="match status" value="1"/>
</dbReference>
<dbReference type="NCBIfam" id="TIGR02965">
    <property type="entry name" value="xanthine_xdhB"/>
    <property type="match status" value="1"/>
</dbReference>